<dbReference type="GO" id="GO:0046685">
    <property type="term" value="P:response to arsenic-containing substance"/>
    <property type="evidence" value="ECO:0007669"/>
    <property type="project" value="UniProtKB-KW"/>
</dbReference>
<comment type="caution">
    <text evidence="3">The sequence shown here is derived from an EMBL/GenBank/DDBJ whole genome shotgun (WGS) entry which is preliminary data.</text>
</comment>
<evidence type="ECO:0000256" key="1">
    <source>
        <dbReference type="ARBA" id="ARBA00022849"/>
    </source>
</evidence>
<dbReference type="Proteomes" id="UP000823858">
    <property type="component" value="Unassembled WGS sequence"/>
</dbReference>
<reference evidence="3" key="2">
    <citation type="submission" date="2021-04" db="EMBL/GenBank/DDBJ databases">
        <authorList>
            <person name="Gilroy R."/>
        </authorList>
    </citation>
    <scope>NUCLEOTIDE SEQUENCE</scope>
    <source>
        <strain evidence="3">ChiHjej13B12-4958</strain>
    </source>
</reference>
<dbReference type="SMART" id="SM00226">
    <property type="entry name" value="LMWPc"/>
    <property type="match status" value="1"/>
</dbReference>
<dbReference type="InterPro" id="IPR036196">
    <property type="entry name" value="Ptyr_pPase_sf"/>
</dbReference>
<dbReference type="AlphaFoldDB" id="A0A9D2TPC1"/>
<accession>A0A9D2TPC1</accession>
<gene>
    <name evidence="3" type="ORF">H9751_03195</name>
</gene>
<evidence type="ECO:0000313" key="4">
    <source>
        <dbReference type="Proteomes" id="UP000823858"/>
    </source>
</evidence>
<reference evidence="3" key="1">
    <citation type="journal article" date="2021" name="PeerJ">
        <title>Extensive microbial diversity within the chicken gut microbiome revealed by metagenomics and culture.</title>
        <authorList>
            <person name="Gilroy R."/>
            <person name="Ravi A."/>
            <person name="Getino M."/>
            <person name="Pursley I."/>
            <person name="Horton D.L."/>
            <person name="Alikhan N.F."/>
            <person name="Baker D."/>
            <person name="Gharbi K."/>
            <person name="Hall N."/>
            <person name="Watson M."/>
            <person name="Adriaenssens E.M."/>
            <person name="Foster-Nyarko E."/>
            <person name="Jarju S."/>
            <person name="Secka A."/>
            <person name="Antonio M."/>
            <person name="Oren A."/>
            <person name="Chaudhuri R.R."/>
            <person name="La Ragione R."/>
            <person name="Hildebrand F."/>
            <person name="Pallen M.J."/>
        </authorList>
    </citation>
    <scope>NUCLEOTIDE SEQUENCE</scope>
    <source>
        <strain evidence="3">ChiHjej13B12-4958</strain>
    </source>
</reference>
<dbReference type="Pfam" id="PF01451">
    <property type="entry name" value="LMWPc"/>
    <property type="match status" value="1"/>
</dbReference>
<keyword evidence="1" id="KW-0059">Arsenical resistance</keyword>
<evidence type="ECO:0000259" key="2">
    <source>
        <dbReference type="SMART" id="SM00226"/>
    </source>
</evidence>
<feature type="domain" description="Phosphotyrosine protein phosphatase I" evidence="2">
    <location>
        <begin position="5"/>
        <end position="135"/>
    </location>
</feature>
<proteinExistence type="predicted"/>
<organism evidence="3 4">
    <name type="scientific">Candidatus Corynebacterium faecigallinarum</name>
    <dbReference type="NCBI Taxonomy" id="2838528"/>
    <lineage>
        <taxon>Bacteria</taxon>
        <taxon>Bacillati</taxon>
        <taxon>Actinomycetota</taxon>
        <taxon>Actinomycetes</taxon>
        <taxon>Mycobacteriales</taxon>
        <taxon>Corynebacteriaceae</taxon>
        <taxon>Corynebacterium</taxon>
    </lineage>
</organism>
<name>A0A9D2TPC1_9CORY</name>
<sequence length="136" mass="14624">MTTRPCVLFICVSNAGKSQMAAALARHHAGDAVEVHSAGTHPGSRPNEQSTAVVAEVGADMSTDHPKGVDPALLRRADRVIIVGAQAQLELPADAAGRLERWLTDEPSDRGIEGDRRMRLIRDDIDARVKRLVDGL</sequence>
<dbReference type="Gene3D" id="3.40.50.2300">
    <property type="match status" value="1"/>
</dbReference>
<evidence type="ECO:0000313" key="3">
    <source>
        <dbReference type="EMBL" id="HJC84553.1"/>
    </source>
</evidence>
<dbReference type="PANTHER" id="PTHR43428:SF1">
    <property type="entry name" value="ARSENATE REDUCTASE"/>
    <property type="match status" value="1"/>
</dbReference>
<dbReference type="SUPFAM" id="SSF52788">
    <property type="entry name" value="Phosphotyrosine protein phosphatases I"/>
    <property type="match status" value="1"/>
</dbReference>
<dbReference type="PANTHER" id="PTHR43428">
    <property type="entry name" value="ARSENATE REDUCTASE"/>
    <property type="match status" value="1"/>
</dbReference>
<protein>
    <submittedName>
        <fullName evidence="3">Low molecular weight phosphatase family protein</fullName>
    </submittedName>
</protein>
<dbReference type="InterPro" id="IPR023485">
    <property type="entry name" value="Ptyr_pPase"/>
</dbReference>
<dbReference type="EMBL" id="DWVP01000004">
    <property type="protein sequence ID" value="HJC84553.1"/>
    <property type="molecule type" value="Genomic_DNA"/>
</dbReference>